<gene>
    <name evidence="1" type="ORF">PSO31014_00756</name>
</gene>
<dbReference type="Proteomes" id="UP000405357">
    <property type="component" value="Unassembled WGS sequence"/>
</dbReference>
<organism evidence="1 2">
    <name type="scientific">Pandoraea soli</name>
    <dbReference type="NCBI Taxonomy" id="2508293"/>
    <lineage>
        <taxon>Bacteria</taxon>
        <taxon>Pseudomonadati</taxon>
        <taxon>Pseudomonadota</taxon>
        <taxon>Betaproteobacteria</taxon>
        <taxon>Burkholderiales</taxon>
        <taxon>Burkholderiaceae</taxon>
        <taxon>Pandoraea</taxon>
    </lineage>
</organism>
<proteinExistence type="predicted"/>
<protein>
    <submittedName>
        <fullName evidence="1">Uncharacterized protein</fullName>
    </submittedName>
</protein>
<evidence type="ECO:0000313" key="1">
    <source>
        <dbReference type="EMBL" id="VVD73842.1"/>
    </source>
</evidence>
<dbReference type="EMBL" id="CABPSG010000001">
    <property type="protein sequence ID" value="VVD73842.1"/>
    <property type="molecule type" value="Genomic_DNA"/>
</dbReference>
<reference evidence="1 2" key="1">
    <citation type="submission" date="2019-08" db="EMBL/GenBank/DDBJ databases">
        <authorList>
            <person name="Peeters C."/>
        </authorList>
    </citation>
    <scope>NUCLEOTIDE SEQUENCE [LARGE SCALE GENOMIC DNA]</scope>
    <source>
        <strain evidence="1 2">LMG 31014</strain>
    </source>
</reference>
<comment type="caution">
    <text evidence="1">The sequence shown here is derived from an EMBL/GenBank/DDBJ whole genome shotgun (WGS) entry which is preliminary data.</text>
</comment>
<accession>A0ABY6VPW2</accession>
<keyword evidence="2" id="KW-1185">Reference proteome</keyword>
<sequence>MRVARDLPPVVASDTPAGLGEPFPVDLHDFVDAYRWVPVIWDF</sequence>
<evidence type="ECO:0000313" key="2">
    <source>
        <dbReference type="Proteomes" id="UP000405357"/>
    </source>
</evidence>
<name>A0ABY6VPW2_9BURK</name>